<protein>
    <recommendedName>
        <fullName evidence="3">Reverse transcriptase zinc-binding domain-containing protein</fullName>
    </recommendedName>
</protein>
<name>A0A7T8H2M4_CALRO</name>
<organism evidence="1 2">
    <name type="scientific">Caligus rogercresseyi</name>
    <name type="common">Sea louse</name>
    <dbReference type="NCBI Taxonomy" id="217165"/>
    <lineage>
        <taxon>Eukaryota</taxon>
        <taxon>Metazoa</taxon>
        <taxon>Ecdysozoa</taxon>
        <taxon>Arthropoda</taxon>
        <taxon>Crustacea</taxon>
        <taxon>Multicrustacea</taxon>
        <taxon>Hexanauplia</taxon>
        <taxon>Copepoda</taxon>
        <taxon>Siphonostomatoida</taxon>
        <taxon>Caligidae</taxon>
        <taxon>Caligus</taxon>
    </lineage>
</organism>
<dbReference type="OrthoDB" id="6772408at2759"/>
<sequence length="101" mass="11757">YVNIPKQKVVELSRPNMKLLVQAYTGHGPFLAHLSKWKNTNAICNICMEESQTADHLINRCPSLSYERYQVMQEEDEDLRIIIKCKKMQRIIDSNFNLTAS</sequence>
<proteinExistence type="predicted"/>
<reference evidence="2" key="1">
    <citation type="submission" date="2021-01" db="EMBL/GenBank/DDBJ databases">
        <title>Caligus Genome Assembly.</title>
        <authorList>
            <person name="Gallardo-Escarate C."/>
        </authorList>
    </citation>
    <scope>NUCLEOTIDE SEQUENCE [LARGE SCALE GENOMIC DNA]</scope>
</reference>
<accession>A0A7T8H2M4</accession>
<feature type="non-terminal residue" evidence="1">
    <location>
        <position position="1"/>
    </location>
</feature>
<evidence type="ECO:0000313" key="2">
    <source>
        <dbReference type="Proteomes" id="UP000595437"/>
    </source>
</evidence>
<evidence type="ECO:0000313" key="1">
    <source>
        <dbReference type="EMBL" id="QQP42304.1"/>
    </source>
</evidence>
<dbReference type="EMBL" id="CP045900">
    <property type="protein sequence ID" value="QQP42304.1"/>
    <property type="molecule type" value="Genomic_DNA"/>
</dbReference>
<keyword evidence="2" id="KW-1185">Reference proteome</keyword>
<dbReference type="Proteomes" id="UP000595437">
    <property type="component" value="Chromosome 11"/>
</dbReference>
<dbReference type="AlphaFoldDB" id="A0A7T8H2M4"/>
<evidence type="ECO:0008006" key="3">
    <source>
        <dbReference type="Google" id="ProtNLM"/>
    </source>
</evidence>
<gene>
    <name evidence="1" type="ORF">FKW44_016921</name>
</gene>